<proteinExistence type="predicted"/>
<evidence type="ECO:0000256" key="1">
    <source>
        <dbReference type="SAM" id="MobiDB-lite"/>
    </source>
</evidence>
<feature type="compositionally biased region" description="Pro residues" evidence="1">
    <location>
        <begin position="154"/>
        <end position="170"/>
    </location>
</feature>
<feature type="compositionally biased region" description="Low complexity" evidence="1">
    <location>
        <begin position="128"/>
        <end position="139"/>
    </location>
</feature>
<reference evidence="2 3" key="1">
    <citation type="submission" date="2016-03" db="EMBL/GenBank/DDBJ databases">
        <title>Whole genome sequencing of Grifola frondosa 9006-11.</title>
        <authorList>
            <person name="Min B."/>
            <person name="Park H."/>
            <person name="Kim J.-G."/>
            <person name="Cho H."/>
            <person name="Oh Y.-L."/>
            <person name="Kong W.-S."/>
            <person name="Choi I.-G."/>
        </authorList>
    </citation>
    <scope>NUCLEOTIDE SEQUENCE [LARGE SCALE GENOMIC DNA]</scope>
    <source>
        <strain evidence="2 3">9006-11</strain>
    </source>
</reference>
<keyword evidence="3" id="KW-1185">Reference proteome</keyword>
<protein>
    <submittedName>
        <fullName evidence="2">Uncharacterized protein</fullName>
    </submittedName>
</protein>
<dbReference type="Proteomes" id="UP000092993">
    <property type="component" value="Unassembled WGS sequence"/>
</dbReference>
<feature type="compositionally biased region" description="Polar residues" evidence="1">
    <location>
        <begin position="28"/>
        <end position="51"/>
    </location>
</feature>
<evidence type="ECO:0000313" key="3">
    <source>
        <dbReference type="Proteomes" id="UP000092993"/>
    </source>
</evidence>
<evidence type="ECO:0000313" key="2">
    <source>
        <dbReference type="EMBL" id="OBZ73949.1"/>
    </source>
</evidence>
<name>A0A1C7MC09_GRIFR</name>
<dbReference type="EMBL" id="LUGG01000006">
    <property type="protein sequence ID" value="OBZ73949.1"/>
    <property type="molecule type" value="Genomic_DNA"/>
</dbReference>
<comment type="caution">
    <text evidence="2">The sequence shown here is derived from an EMBL/GenBank/DDBJ whole genome shotgun (WGS) entry which is preliminary data.</text>
</comment>
<organism evidence="2 3">
    <name type="scientific">Grifola frondosa</name>
    <name type="common">Maitake</name>
    <name type="synonym">Polyporus frondosus</name>
    <dbReference type="NCBI Taxonomy" id="5627"/>
    <lineage>
        <taxon>Eukaryota</taxon>
        <taxon>Fungi</taxon>
        <taxon>Dikarya</taxon>
        <taxon>Basidiomycota</taxon>
        <taxon>Agaricomycotina</taxon>
        <taxon>Agaricomycetes</taxon>
        <taxon>Polyporales</taxon>
        <taxon>Grifolaceae</taxon>
        <taxon>Grifola</taxon>
    </lineage>
</organism>
<feature type="region of interest" description="Disordered" evidence="1">
    <location>
        <begin position="1"/>
        <end position="20"/>
    </location>
</feature>
<feature type="compositionally biased region" description="Polar residues" evidence="1">
    <location>
        <begin position="182"/>
        <end position="194"/>
    </location>
</feature>
<sequence length="247" mass="25545">MAGPIGPNAEQTCTLSQSDGLPAEQLFATLSPQSGRPLSNCSTPSHPQTVDPSAESGQPMESPPVPSLDLSPPFKRTFLVSSGPSPAAQPPSEAHSAAMQSLSPLPGPHPATEHTPTPPFEPSPVTQPPAEARSAAAQSPSPPPAPRPATEHTPVPPFEPSPATQPPPHPTTECTPMPPSVETHQPMTQCSNSGSIASAASIPEGHSKHTIKAPGDLTSLRSFLTILVCSTPNLWNGSRRLLHTSAM</sequence>
<feature type="compositionally biased region" description="Polar residues" evidence="1">
    <location>
        <begin position="9"/>
        <end position="19"/>
    </location>
</feature>
<feature type="compositionally biased region" description="Pro residues" evidence="1">
    <location>
        <begin position="116"/>
        <end position="127"/>
    </location>
</feature>
<feature type="compositionally biased region" description="Low complexity" evidence="1">
    <location>
        <begin position="81"/>
        <end position="98"/>
    </location>
</feature>
<feature type="region of interest" description="Disordered" evidence="1">
    <location>
        <begin position="28"/>
        <end position="207"/>
    </location>
</feature>
<accession>A0A1C7MC09</accession>
<gene>
    <name evidence="2" type="ORF">A0H81_05900</name>
</gene>
<dbReference type="AlphaFoldDB" id="A0A1C7MC09"/>
<dbReference type="OMA" id="QPMESPP"/>